<evidence type="ECO:0000259" key="6">
    <source>
        <dbReference type="PROSITE" id="PS50885"/>
    </source>
</evidence>
<dbReference type="AlphaFoldDB" id="A0A9D1Y0A1"/>
<evidence type="ECO:0000256" key="3">
    <source>
        <dbReference type="ARBA" id="ARBA00022679"/>
    </source>
</evidence>
<dbReference type="Pfam" id="PF06580">
    <property type="entry name" value="His_kinase"/>
    <property type="match status" value="1"/>
</dbReference>
<feature type="domain" description="HAMP" evidence="6">
    <location>
        <begin position="315"/>
        <end position="367"/>
    </location>
</feature>
<evidence type="ECO:0000256" key="4">
    <source>
        <dbReference type="ARBA" id="ARBA00022777"/>
    </source>
</evidence>
<dbReference type="InterPro" id="IPR036890">
    <property type="entry name" value="HATPase_C_sf"/>
</dbReference>
<evidence type="ECO:0000313" key="7">
    <source>
        <dbReference type="EMBL" id="HIX94615.1"/>
    </source>
</evidence>
<dbReference type="SUPFAM" id="SSF55874">
    <property type="entry name" value="ATPase domain of HSP90 chaperone/DNA topoisomerase II/histidine kinase"/>
    <property type="match status" value="1"/>
</dbReference>
<organism evidence="7 8">
    <name type="scientific">Candidatus Gemmiger excrementipullorum</name>
    <dbReference type="NCBI Taxonomy" id="2838610"/>
    <lineage>
        <taxon>Bacteria</taxon>
        <taxon>Bacillati</taxon>
        <taxon>Bacillota</taxon>
        <taxon>Clostridia</taxon>
        <taxon>Eubacteriales</taxon>
        <taxon>Gemmiger</taxon>
    </lineage>
</organism>
<keyword evidence="4 7" id="KW-0418">Kinase</keyword>
<dbReference type="InterPro" id="IPR003660">
    <property type="entry name" value="HAMP_dom"/>
</dbReference>
<keyword evidence="2" id="KW-0597">Phosphoprotein</keyword>
<sequence length="596" mass="65301">MGKACRSIQGRVLLLSLLFTALIALSVFVASLASLYRSTLRANAQSTEYNLQTLAHTLQQNVQEIDSLADWCTVNGTLRSYVFAVQPEAQLLNVYNTLLNKYSSQYTARYLMRVLVTDGSERMMQQGTAVAQSLPLESSQLGMLPGFADAGEDASWTMLADDPLLQHEPRQIIPVTRTMVNPSGTRRAVVYLAVSSRLITDALKDYALPEGCTLFWCMNGTVWRLDGGALQAADAAAFAAAGNTSLELLDPQTRVYAYGDELVLAYPLGAHGMYVAQTLPAPALRGQMPAMLMPLLWALAAILLLGAVLALLLRHMIAAPVQALQAQLQRIGGGDFSTNPAIEWDNEMGDIGRGINGLSQSVSTLMQKRLDDELQKKDLEYRMLQNQINPHFIYNTLNSIKWMATIQHAPGIAEMTMALSRLLKSVSKGNERLVPLQEEFALLNDYFTIQQYRYGGTITLDVAYIEDERLTQTCYIPRFTLQPLVENAIFHGIEPKGCAGSITLTVAHEAATGDVLIGLCDDGVGMTAEQAARALSEPGPEEEAAKFRHVGLWNVHRRLQYSFGERYGLTIRSTPGQGTTVEIRLPGDATKKGALP</sequence>
<gene>
    <name evidence="7" type="ORF">H9846_04075</name>
</gene>
<dbReference type="Gene3D" id="3.30.565.10">
    <property type="entry name" value="Histidine kinase-like ATPase, C-terminal domain"/>
    <property type="match status" value="1"/>
</dbReference>
<comment type="subcellular location">
    <subcellularLocation>
        <location evidence="1">Membrane</location>
    </subcellularLocation>
</comment>
<dbReference type="PROSITE" id="PS50885">
    <property type="entry name" value="HAMP"/>
    <property type="match status" value="1"/>
</dbReference>
<dbReference type="InterPro" id="IPR050640">
    <property type="entry name" value="Bact_2-comp_sensor_kinase"/>
</dbReference>
<protein>
    <submittedName>
        <fullName evidence="7">Sensor histidine kinase</fullName>
    </submittedName>
</protein>
<keyword evidence="5" id="KW-1133">Transmembrane helix</keyword>
<keyword evidence="5" id="KW-0472">Membrane</keyword>
<keyword evidence="5" id="KW-0812">Transmembrane</keyword>
<name>A0A9D1Y0A1_9FIRM</name>
<evidence type="ECO:0000256" key="1">
    <source>
        <dbReference type="ARBA" id="ARBA00004370"/>
    </source>
</evidence>
<keyword evidence="3" id="KW-0808">Transferase</keyword>
<dbReference type="Proteomes" id="UP000886751">
    <property type="component" value="Unassembled WGS sequence"/>
</dbReference>
<dbReference type="PANTHER" id="PTHR34220">
    <property type="entry name" value="SENSOR HISTIDINE KINASE YPDA"/>
    <property type="match status" value="1"/>
</dbReference>
<evidence type="ECO:0000313" key="8">
    <source>
        <dbReference type="Proteomes" id="UP000886751"/>
    </source>
</evidence>
<proteinExistence type="predicted"/>
<accession>A0A9D1Y0A1</accession>
<comment type="caution">
    <text evidence="7">The sequence shown here is derived from an EMBL/GenBank/DDBJ whole genome shotgun (WGS) entry which is preliminary data.</text>
</comment>
<dbReference type="InterPro" id="IPR003594">
    <property type="entry name" value="HATPase_dom"/>
</dbReference>
<dbReference type="Gene3D" id="6.10.340.10">
    <property type="match status" value="1"/>
</dbReference>
<reference evidence="7" key="2">
    <citation type="submission" date="2021-04" db="EMBL/GenBank/DDBJ databases">
        <authorList>
            <person name="Gilroy R."/>
        </authorList>
    </citation>
    <scope>NUCLEOTIDE SEQUENCE</scope>
    <source>
        <strain evidence="7">ChiHecec2B26-7398</strain>
    </source>
</reference>
<dbReference type="Pfam" id="PF00672">
    <property type="entry name" value="HAMP"/>
    <property type="match status" value="1"/>
</dbReference>
<reference evidence="7" key="1">
    <citation type="journal article" date="2021" name="PeerJ">
        <title>Extensive microbial diversity within the chicken gut microbiome revealed by metagenomics and culture.</title>
        <authorList>
            <person name="Gilroy R."/>
            <person name="Ravi A."/>
            <person name="Getino M."/>
            <person name="Pursley I."/>
            <person name="Horton D.L."/>
            <person name="Alikhan N.F."/>
            <person name="Baker D."/>
            <person name="Gharbi K."/>
            <person name="Hall N."/>
            <person name="Watson M."/>
            <person name="Adriaenssens E.M."/>
            <person name="Foster-Nyarko E."/>
            <person name="Jarju S."/>
            <person name="Secka A."/>
            <person name="Antonio M."/>
            <person name="Oren A."/>
            <person name="Chaudhuri R.R."/>
            <person name="La Ragione R."/>
            <person name="Hildebrand F."/>
            <person name="Pallen M.J."/>
        </authorList>
    </citation>
    <scope>NUCLEOTIDE SEQUENCE</scope>
    <source>
        <strain evidence="7">ChiHecec2B26-7398</strain>
    </source>
</reference>
<dbReference type="CDD" id="cd06225">
    <property type="entry name" value="HAMP"/>
    <property type="match status" value="1"/>
</dbReference>
<evidence type="ECO:0000256" key="2">
    <source>
        <dbReference type="ARBA" id="ARBA00022553"/>
    </source>
</evidence>
<feature type="transmembrane region" description="Helical" evidence="5">
    <location>
        <begin position="12"/>
        <end position="36"/>
    </location>
</feature>
<dbReference type="EMBL" id="DXEI01000063">
    <property type="protein sequence ID" value="HIX94615.1"/>
    <property type="molecule type" value="Genomic_DNA"/>
</dbReference>
<dbReference type="Pfam" id="PF02518">
    <property type="entry name" value="HATPase_c"/>
    <property type="match status" value="1"/>
</dbReference>
<dbReference type="PANTHER" id="PTHR34220:SF7">
    <property type="entry name" value="SENSOR HISTIDINE KINASE YPDA"/>
    <property type="match status" value="1"/>
</dbReference>
<dbReference type="InterPro" id="IPR010559">
    <property type="entry name" value="Sig_transdc_His_kin_internal"/>
</dbReference>
<dbReference type="SMART" id="SM00304">
    <property type="entry name" value="HAMP"/>
    <property type="match status" value="1"/>
</dbReference>
<dbReference type="GO" id="GO:0000155">
    <property type="term" value="F:phosphorelay sensor kinase activity"/>
    <property type="evidence" value="ECO:0007669"/>
    <property type="project" value="InterPro"/>
</dbReference>
<feature type="transmembrane region" description="Helical" evidence="5">
    <location>
        <begin position="291"/>
        <end position="313"/>
    </location>
</feature>
<evidence type="ECO:0000256" key="5">
    <source>
        <dbReference type="SAM" id="Phobius"/>
    </source>
</evidence>
<dbReference type="GO" id="GO:0016020">
    <property type="term" value="C:membrane"/>
    <property type="evidence" value="ECO:0007669"/>
    <property type="project" value="UniProtKB-SubCell"/>
</dbReference>